<feature type="transmembrane region" description="Helical" evidence="1">
    <location>
        <begin position="247"/>
        <end position="269"/>
    </location>
</feature>
<dbReference type="InterPro" id="IPR008972">
    <property type="entry name" value="Cupredoxin"/>
</dbReference>
<comment type="caution">
    <text evidence="4">The sequence shown here is derived from an EMBL/GenBank/DDBJ whole genome shotgun (WGS) entry which is preliminary data.</text>
</comment>
<protein>
    <recommendedName>
        <fullName evidence="6">Urease accessory protein UreH-like transmembrane domain-containing protein</fullName>
    </recommendedName>
</protein>
<feature type="transmembrane region" description="Helical" evidence="1">
    <location>
        <begin position="12"/>
        <end position="30"/>
    </location>
</feature>
<feature type="transmembrane region" description="Helical" evidence="1">
    <location>
        <begin position="181"/>
        <end position="202"/>
    </location>
</feature>
<evidence type="ECO:0000313" key="4">
    <source>
        <dbReference type="EMBL" id="KKQ35424.1"/>
    </source>
</evidence>
<evidence type="ECO:0000256" key="1">
    <source>
        <dbReference type="SAM" id="Phobius"/>
    </source>
</evidence>
<accession>A0A0G0JF87</accession>
<evidence type="ECO:0000259" key="2">
    <source>
        <dbReference type="Pfam" id="PF13386"/>
    </source>
</evidence>
<feature type="domain" description="Urease accessory protein UreH-like transmembrane" evidence="2">
    <location>
        <begin position="51"/>
        <end position="257"/>
    </location>
</feature>
<sequence length="380" mass="41270">MNRTFFSKNKEDYVELLTAVGIVFILYVILKKSGILDFNFSFSDKPELPIVALIGLTAGISTCMALVGGLVLGVAARFSEKHPNSKPLEKFKPHLFFNLGRIIGFGIFGGIIGILGSLFTFSSSLYGLLIAFVAIIMLILGLKLIDIIPGIQRLGITLPIGIARKFNLHESKKHYSHTGTIIAGALTFFLPCGFTQAMQLYAVSTGNFIQGALIMSVFALGTTPGLLGIGGLSAWVKGSFGRHFYKFAGVVVIALGLLNLQGGLTLAGINLPKINFETRQNNNEAFIPEIIDGKQIVKIEQYAGGYYPNEITIKKNIPVKLIVTSTNTYTCASQMTIPKLGIYKNLKLGDNEIEFTPERTGPIVFTCTMGMFSGFFNVVD</sequence>
<reference evidence="4 5" key="1">
    <citation type="journal article" date="2015" name="Nature">
        <title>rRNA introns, odd ribosomes, and small enigmatic genomes across a large radiation of phyla.</title>
        <authorList>
            <person name="Brown C.T."/>
            <person name="Hug L.A."/>
            <person name="Thomas B.C."/>
            <person name="Sharon I."/>
            <person name="Castelle C.J."/>
            <person name="Singh A."/>
            <person name="Wilkins M.J."/>
            <person name="Williams K.H."/>
            <person name="Banfield J.F."/>
        </authorList>
    </citation>
    <scope>NUCLEOTIDE SEQUENCE [LARGE SCALE GENOMIC DNA]</scope>
</reference>
<evidence type="ECO:0000313" key="5">
    <source>
        <dbReference type="Proteomes" id="UP000033876"/>
    </source>
</evidence>
<organism evidence="4 5">
    <name type="scientific">Candidatus Nomurabacteria bacterium GW2011_GWB1_37_5</name>
    <dbReference type="NCBI Taxonomy" id="1618742"/>
    <lineage>
        <taxon>Bacteria</taxon>
        <taxon>Candidatus Nomuraibacteriota</taxon>
    </lineage>
</organism>
<dbReference type="PANTHER" id="PTHR42208">
    <property type="entry name" value="HEAVY METAL TRANSPORTER-RELATED"/>
    <property type="match status" value="1"/>
</dbReference>
<dbReference type="InterPro" id="IPR039447">
    <property type="entry name" value="UreH-like_TM_dom"/>
</dbReference>
<dbReference type="AlphaFoldDB" id="A0A0G0JF87"/>
<feature type="domain" description="EfeO-type cupredoxin-like" evidence="3">
    <location>
        <begin position="293"/>
        <end position="374"/>
    </location>
</feature>
<evidence type="ECO:0008006" key="6">
    <source>
        <dbReference type="Google" id="ProtNLM"/>
    </source>
</evidence>
<keyword evidence="1" id="KW-1133">Transmembrane helix</keyword>
<feature type="transmembrane region" description="Helical" evidence="1">
    <location>
        <begin position="208"/>
        <end position="235"/>
    </location>
</feature>
<keyword evidence="1" id="KW-0472">Membrane</keyword>
<proteinExistence type="predicted"/>
<dbReference type="EMBL" id="LBTF01000015">
    <property type="protein sequence ID" value="KKQ35424.1"/>
    <property type="molecule type" value="Genomic_DNA"/>
</dbReference>
<dbReference type="Proteomes" id="UP000033876">
    <property type="component" value="Unassembled WGS sequence"/>
</dbReference>
<dbReference type="SUPFAM" id="SSF49503">
    <property type="entry name" value="Cupredoxins"/>
    <property type="match status" value="1"/>
</dbReference>
<dbReference type="Pfam" id="PF13473">
    <property type="entry name" value="Cupredoxin_1"/>
    <property type="match status" value="1"/>
</dbReference>
<dbReference type="Gene3D" id="2.60.40.420">
    <property type="entry name" value="Cupredoxins - blue copper proteins"/>
    <property type="match status" value="1"/>
</dbReference>
<feature type="transmembrane region" description="Helical" evidence="1">
    <location>
        <begin position="95"/>
        <end position="119"/>
    </location>
</feature>
<dbReference type="Pfam" id="PF13386">
    <property type="entry name" value="DsbD_2"/>
    <property type="match status" value="1"/>
</dbReference>
<dbReference type="InterPro" id="IPR028096">
    <property type="entry name" value="EfeO_Cupredoxin"/>
</dbReference>
<feature type="transmembrane region" description="Helical" evidence="1">
    <location>
        <begin position="50"/>
        <end position="74"/>
    </location>
</feature>
<evidence type="ECO:0000259" key="3">
    <source>
        <dbReference type="Pfam" id="PF13473"/>
    </source>
</evidence>
<keyword evidence="1" id="KW-0812">Transmembrane</keyword>
<dbReference type="PANTHER" id="PTHR42208:SF1">
    <property type="entry name" value="HEAVY METAL TRANSPORTER"/>
    <property type="match status" value="1"/>
</dbReference>
<gene>
    <name evidence="4" type="ORF">US50_C0015G0016</name>
</gene>
<name>A0A0G0JF87_9BACT</name>
<feature type="transmembrane region" description="Helical" evidence="1">
    <location>
        <begin position="125"/>
        <end position="145"/>
    </location>
</feature>